<sequence length="1239" mass="136433">MSARPAMRQPVPPRAGPRAPPGRLASLKPPNPMAIRRPQSISRPQPTRPTTHPKTTTCPNPGCPAPHIIEDEGQKVCSGCGTVVSEANIVSEVTFGETSSGAAVVQGAFVGEDQTHVRSYGPGFQRGGAMESREITEQNGNRYITQLSRALTIPESAMKAAGQVFKLAVGLNFIQGRRTKTVAAVCLYIACRRQDGNTVMLIDFADVLMINVFKLGRTYKSLLDELRLGGNVFLMNPIDPESLIYRFAKQLEFGSSTMQVAGEAVRIVQRMNRDWMTTGRRPAGICGAALILAARMNNFRRTVREVVYVVKVTEITISQRLNEFSSTESGELTVDQFRSVQLENTHDPPSFTRAREGRKPIRSVKTKPAETAAAIEAEAPESSARSSRRVDADGFAIPSLPIDPVLMLADKNSQAAAPEKGRRRKLPSPTPEQVASEDALEDEMTAFLAKGSHMIDSIEGTTNPTPTRVVSDSAEIDEAEFESDPEVSHCLLSPAEVEIKERIWVHENQDYLRTQQAKALKRALAEADSRPGEHKPRKRRKGRLGDVAYLEGDGEEGDGRSTRASTPAEATRRMLERRGFSKKINYRLLETLFGDDGAEEAAKAKVVDSGSRSRSQSVASSHRSASIEPESMARQPRLLGASSTNPVGSSPLVTPASSSVKEPPSSHGVATDKSENPQPNESLGPADDAEEEEEEEEEGRRMTTTRKTKGTTMPMALMQHKERKKENMVKMDVYGRGLSLRLAIMFTCQIAFVLFGYNQGVFAGIIGNGDFLRVVDDPSSAVLGMIVGIYNLGCLTGTVVAFLTSENLGFRKSIWLAMALLTAGAIPQTCSFSRTQMLVSRYIGGIGTGIMTSTVPVYQSELCEARNRGMYVCSQPLAVGVGIVIAYWLDYGMSFAAGSIDWRLPIACQMILIVIVAILVLGSPRWLCRKGCAEEAVQVLCDFYDRPSDDPKVVNEAEGIFRAIELDNIRGEYQWSQLFKKDELQTGRRVLLAYGLQFMNQMGGINIIVVSQPLVRDNLFKPTNDDDDDAVAIVVCYNSLLLGGVIQIMFVIGSFYPTFYSDRLGRKKPMMWGSFGLFICMLMISILLSFKGTPQQSVAGCASVAFFFLFMLIFGASINCIPWVYGPELLPMHVRSKGNAIGISANWLWNFFVAMIGPTMIHELEWKGYLIFMCLNLIFIPIIYFYYPETANLSLEEIDCLFMGKAHDTDNDKDHDQHQESPTDTDVKSAKWEEVGFPI</sequence>
<comment type="subcellular location">
    <subcellularLocation>
        <location evidence="2">Membrane</location>
        <topology evidence="2">Multi-pass membrane protein</topology>
    </subcellularLocation>
    <subcellularLocation>
        <location evidence="1">Nucleus</location>
    </subcellularLocation>
</comment>
<dbReference type="Gene3D" id="1.10.472.10">
    <property type="entry name" value="Cyclin-like"/>
    <property type="match status" value="1"/>
</dbReference>
<evidence type="ECO:0000313" key="21">
    <source>
        <dbReference type="Proteomes" id="UP000034291"/>
    </source>
</evidence>
<dbReference type="InterPro" id="IPR013150">
    <property type="entry name" value="TFIIB_cyclin"/>
</dbReference>
<dbReference type="EMBL" id="JZBS01000860">
    <property type="protein sequence ID" value="KKK24969.1"/>
    <property type="molecule type" value="Genomic_DNA"/>
</dbReference>
<evidence type="ECO:0000313" key="20">
    <source>
        <dbReference type="EMBL" id="KKK24969.1"/>
    </source>
</evidence>
<dbReference type="PANTHER" id="PTHR48022:SF1">
    <property type="entry name" value="SUGAR TRANSPORTER, PUTATIVE (AFU_ORTHOLOGUE AFUA_5G06720)-RELATED"/>
    <property type="match status" value="1"/>
</dbReference>
<feature type="transmembrane region" description="Helical" evidence="18">
    <location>
        <begin position="1138"/>
        <end position="1157"/>
    </location>
</feature>
<dbReference type="CDD" id="cd20554">
    <property type="entry name" value="CYCLIN_TFIIIB90_rpt2"/>
    <property type="match status" value="1"/>
</dbReference>
<feature type="transmembrane region" description="Helical" evidence="18">
    <location>
        <begin position="815"/>
        <end position="834"/>
    </location>
</feature>
<dbReference type="GO" id="GO:0016020">
    <property type="term" value="C:membrane"/>
    <property type="evidence" value="ECO:0007669"/>
    <property type="project" value="UniProtKB-SubCell"/>
</dbReference>
<feature type="transmembrane region" description="Helical" evidence="18">
    <location>
        <begin position="870"/>
        <end position="890"/>
    </location>
</feature>
<dbReference type="InterPro" id="IPR003663">
    <property type="entry name" value="Sugar/inositol_transpt"/>
</dbReference>
<dbReference type="FunFam" id="1.20.1250.20:FF:001021">
    <property type="entry name" value="MFS sugar transporter, putative (AFU_orthologue AFUA_5G06720)"/>
    <property type="match status" value="1"/>
</dbReference>
<dbReference type="FunFam" id="1.20.5.650:FF:000005">
    <property type="entry name" value="Transcription factor TFIIIB complex subunit Brf1, putative"/>
    <property type="match status" value="1"/>
</dbReference>
<feature type="transmembrane region" description="Helical" evidence="18">
    <location>
        <begin position="781"/>
        <end position="803"/>
    </location>
</feature>
<keyword evidence="12 18" id="KW-0472">Membrane</keyword>
<dbReference type="Pfam" id="PF00083">
    <property type="entry name" value="Sugar_tr"/>
    <property type="match status" value="1"/>
</dbReference>
<dbReference type="Pfam" id="PF07741">
    <property type="entry name" value="BRF1"/>
    <property type="match status" value="1"/>
</dbReference>
<dbReference type="NCBIfam" id="TIGR00879">
    <property type="entry name" value="SP"/>
    <property type="match status" value="1"/>
</dbReference>
<evidence type="ECO:0000256" key="6">
    <source>
        <dbReference type="ARBA" id="ARBA00022692"/>
    </source>
</evidence>
<dbReference type="FunFam" id="1.10.472.10:FF:000002">
    <property type="entry name" value="Transcription factor IIIB 90 kDa subunit"/>
    <property type="match status" value="1"/>
</dbReference>
<evidence type="ECO:0000256" key="1">
    <source>
        <dbReference type="ARBA" id="ARBA00004123"/>
    </source>
</evidence>
<evidence type="ECO:0000256" key="2">
    <source>
        <dbReference type="ARBA" id="ARBA00004141"/>
    </source>
</evidence>
<comment type="caution">
    <text evidence="20">The sequence shown here is derived from an EMBL/GenBank/DDBJ whole genome shotgun (WGS) entry which is preliminary data.</text>
</comment>
<feature type="region of interest" description="Disordered" evidence="17">
    <location>
        <begin position="343"/>
        <end position="390"/>
    </location>
</feature>
<feature type="compositionally biased region" description="Polar residues" evidence="17">
    <location>
        <begin position="641"/>
        <end position="660"/>
    </location>
</feature>
<keyword evidence="14" id="KW-0804">Transcription</keyword>
<feature type="compositionally biased region" description="Low complexity" evidence="17">
    <location>
        <begin position="609"/>
        <end position="626"/>
    </location>
</feature>
<feature type="transmembrane region" description="Helical" evidence="18">
    <location>
        <begin position="738"/>
        <end position="757"/>
    </location>
</feature>
<feature type="transmembrane region" description="Helical" evidence="18">
    <location>
        <begin position="902"/>
        <end position="921"/>
    </location>
</feature>
<evidence type="ECO:0000256" key="8">
    <source>
        <dbReference type="ARBA" id="ARBA00022771"/>
    </source>
</evidence>
<comment type="similarity">
    <text evidence="4">Belongs to the major facilitator superfamily. Sugar transporter (TC 2.A.1.1) family.</text>
</comment>
<dbReference type="InterPro" id="IPR036259">
    <property type="entry name" value="MFS_trans_sf"/>
</dbReference>
<name>A0A0F8UZN1_9EURO</name>
<dbReference type="InterPro" id="IPR005829">
    <property type="entry name" value="Sugar_transporter_CS"/>
</dbReference>
<evidence type="ECO:0000259" key="19">
    <source>
        <dbReference type="PROSITE" id="PS50850"/>
    </source>
</evidence>
<dbReference type="GO" id="GO:0006384">
    <property type="term" value="P:transcription initiation at RNA polymerase III promoter"/>
    <property type="evidence" value="ECO:0007669"/>
    <property type="project" value="UniProtKB-ARBA"/>
</dbReference>
<dbReference type="Gene3D" id="1.10.472.170">
    <property type="match status" value="1"/>
</dbReference>
<feature type="compositionally biased region" description="Low complexity" evidence="17">
    <location>
        <begin position="369"/>
        <end position="385"/>
    </location>
</feature>
<keyword evidence="11" id="KW-0805">Transcription regulation</keyword>
<dbReference type="STRING" id="308745.A0A0F8UZN1"/>
<accession>A0A0F8UZN1</accession>
<dbReference type="InterPro" id="IPR020846">
    <property type="entry name" value="MFS_dom"/>
</dbReference>
<feature type="compositionally biased region" description="Pro residues" evidence="17">
    <location>
        <begin position="10"/>
        <end position="20"/>
    </location>
</feature>
<dbReference type="InterPro" id="IPR050360">
    <property type="entry name" value="MFS_Sugar_Transporters"/>
</dbReference>
<dbReference type="GO" id="GO:0017025">
    <property type="term" value="F:TBP-class protein binding"/>
    <property type="evidence" value="ECO:0007669"/>
    <property type="project" value="InterPro"/>
</dbReference>
<proteinExistence type="inferred from homology"/>
<evidence type="ECO:0000256" key="5">
    <source>
        <dbReference type="ARBA" id="ARBA00022448"/>
    </source>
</evidence>
<evidence type="ECO:0000256" key="10">
    <source>
        <dbReference type="ARBA" id="ARBA00022989"/>
    </source>
</evidence>
<evidence type="ECO:0000256" key="11">
    <source>
        <dbReference type="ARBA" id="ARBA00023015"/>
    </source>
</evidence>
<dbReference type="PRINTS" id="PR00171">
    <property type="entry name" value="SUGRTRNSPORT"/>
</dbReference>
<dbReference type="AlphaFoldDB" id="A0A0F8UZN1"/>
<feature type="transmembrane region" description="Helical" evidence="18">
    <location>
        <begin position="1030"/>
        <end position="1059"/>
    </location>
</feature>
<evidence type="ECO:0000256" key="14">
    <source>
        <dbReference type="ARBA" id="ARBA00023163"/>
    </source>
</evidence>
<dbReference type="SUPFAM" id="SSF57783">
    <property type="entry name" value="Zinc beta-ribbon"/>
    <property type="match status" value="1"/>
</dbReference>
<keyword evidence="13" id="KW-0010">Activator</keyword>
<evidence type="ECO:0000256" key="12">
    <source>
        <dbReference type="ARBA" id="ARBA00023136"/>
    </source>
</evidence>
<keyword evidence="15" id="KW-0539">Nucleus</keyword>
<feature type="region of interest" description="Disordered" evidence="17">
    <location>
        <begin position="413"/>
        <end position="439"/>
    </location>
</feature>
<feature type="region of interest" description="Disordered" evidence="17">
    <location>
        <begin position="1210"/>
        <end position="1239"/>
    </location>
</feature>
<keyword evidence="6 18" id="KW-0812">Transmembrane</keyword>
<comment type="similarity">
    <text evidence="3">Belongs to the TFIIB family.</text>
</comment>
<organism evidence="20 21">
    <name type="scientific">Aspergillus rambellii</name>
    <dbReference type="NCBI Taxonomy" id="308745"/>
    <lineage>
        <taxon>Eukaryota</taxon>
        <taxon>Fungi</taxon>
        <taxon>Dikarya</taxon>
        <taxon>Ascomycota</taxon>
        <taxon>Pezizomycotina</taxon>
        <taxon>Eurotiomycetes</taxon>
        <taxon>Eurotiomycetidae</taxon>
        <taxon>Eurotiales</taxon>
        <taxon>Aspergillaceae</taxon>
        <taxon>Aspergillus</taxon>
        <taxon>Aspergillus subgen. Nidulantes</taxon>
    </lineage>
</organism>
<evidence type="ECO:0000256" key="15">
    <source>
        <dbReference type="ARBA" id="ARBA00023242"/>
    </source>
</evidence>
<keyword evidence="8" id="KW-0863">Zinc-finger</keyword>
<dbReference type="InterPro" id="IPR036915">
    <property type="entry name" value="Cyclin-like_sf"/>
</dbReference>
<dbReference type="InterPro" id="IPR013763">
    <property type="entry name" value="Cyclin-like_dom"/>
</dbReference>
<dbReference type="Pfam" id="PF00382">
    <property type="entry name" value="TFIIB"/>
    <property type="match status" value="2"/>
</dbReference>
<evidence type="ECO:0000256" key="7">
    <source>
        <dbReference type="ARBA" id="ARBA00022723"/>
    </source>
</evidence>
<dbReference type="PROSITE" id="PS50850">
    <property type="entry name" value="MFS"/>
    <property type="match status" value="1"/>
</dbReference>
<feature type="compositionally biased region" description="Acidic residues" evidence="17">
    <location>
        <begin position="687"/>
        <end position="697"/>
    </location>
</feature>
<feature type="compositionally biased region" description="Low complexity" evidence="17">
    <location>
        <begin position="44"/>
        <end position="59"/>
    </location>
</feature>
<dbReference type="PROSITE" id="PS00217">
    <property type="entry name" value="SUGAR_TRANSPORT_2"/>
    <property type="match status" value="1"/>
</dbReference>
<dbReference type="InterPro" id="IPR005828">
    <property type="entry name" value="MFS_sugar_transport-like"/>
</dbReference>
<feature type="transmembrane region" description="Helical" evidence="18">
    <location>
        <begin position="1102"/>
        <end position="1126"/>
    </location>
</feature>
<keyword evidence="9" id="KW-0862">Zinc</keyword>
<evidence type="ECO:0000256" key="4">
    <source>
        <dbReference type="ARBA" id="ARBA00010992"/>
    </source>
</evidence>
<feature type="compositionally biased region" description="Basic and acidic residues" evidence="17">
    <location>
        <begin position="523"/>
        <end position="534"/>
    </location>
</feature>
<feature type="region of interest" description="Disordered" evidence="17">
    <location>
        <begin position="604"/>
        <end position="711"/>
    </location>
</feature>
<dbReference type="GO" id="GO:0000126">
    <property type="term" value="C:transcription factor TFIIIB complex"/>
    <property type="evidence" value="ECO:0007669"/>
    <property type="project" value="UniProtKB-ARBA"/>
</dbReference>
<dbReference type="FunFam" id="1.10.472.10:FF:000007">
    <property type="entry name" value="Transcription factor IIIB 90 kDa subunit"/>
    <property type="match status" value="1"/>
</dbReference>
<dbReference type="GO" id="GO:0005634">
    <property type="term" value="C:nucleus"/>
    <property type="evidence" value="ECO:0007669"/>
    <property type="project" value="UniProtKB-SubCell"/>
</dbReference>
<keyword evidence="7" id="KW-0479">Metal-binding</keyword>
<keyword evidence="21" id="KW-1185">Reference proteome</keyword>
<keyword evidence="10 18" id="KW-1133">Transmembrane helix</keyword>
<evidence type="ECO:0000256" key="17">
    <source>
        <dbReference type="SAM" id="MobiDB-lite"/>
    </source>
</evidence>
<keyword evidence="5" id="KW-0813">Transport</keyword>
<evidence type="ECO:0000256" key="9">
    <source>
        <dbReference type="ARBA" id="ARBA00022833"/>
    </source>
</evidence>
<evidence type="ECO:0000256" key="3">
    <source>
        <dbReference type="ARBA" id="ARBA00010857"/>
    </source>
</evidence>
<dbReference type="SUPFAM" id="SSF47954">
    <property type="entry name" value="Cyclin-like"/>
    <property type="match status" value="2"/>
</dbReference>
<dbReference type="Gene3D" id="1.20.1250.20">
    <property type="entry name" value="MFS general substrate transporter like domains"/>
    <property type="match status" value="1"/>
</dbReference>
<dbReference type="SMART" id="SM00385">
    <property type="entry name" value="CYCLIN"/>
    <property type="match status" value="2"/>
</dbReference>
<reference evidence="20 21" key="1">
    <citation type="submission" date="2015-02" db="EMBL/GenBank/DDBJ databases">
        <title>Draft Genome Sequences of Two Closely-Related Aflatoxigenic Aspergillus Species Obtained from the Cote d'Ivoire.</title>
        <authorList>
            <person name="Moore G.G."/>
            <person name="Beltz S.B."/>
            <person name="Mack B.M."/>
        </authorList>
    </citation>
    <scope>NUCLEOTIDE SEQUENCE [LARGE SCALE GENOMIC DNA]</scope>
    <source>
        <strain evidence="20 21">SRRC1468</strain>
    </source>
</reference>
<gene>
    <name evidence="20" type="ORF">ARAM_003296</name>
</gene>
<dbReference type="PANTHER" id="PTHR48022">
    <property type="entry name" value="PLASTIDIC GLUCOSE TRANSPORTER 4"/>
    <property type="match status" value="1"/>
</dbReference>
<dbReference type="InterPro" id="IPR011665">
    <property type="entry name" value="BRF1_TBP-bd_dom"/>
</dbReference>
<feature type="transmembrane region" description="Helical" evidence="18">
    <location>
        <begin position="1169"/>
        <end position="1187"/>
    </location>
</feature>
<evidence type="ECO:0000256" key="18">
    <source>
        <dbReference type="SAM" id="Phobius"/>
    </source>
</evidence>
<dbReference type="GO" id="GO:0008270">
    <property type="term" value="F:zinc ion binding"/>
    <property type="evidence" value="ECO:0007669"/>
    <property type="project" value="UniProtKB-KW"/>
</dbReference>
<feature type="region of interest" description="Disordered" evidence="17">
    <location>
        <begin position="522"/>
        <end position="574"/>
    </location>
</feature>
<feature type="transmembrane region" description="Helical" evidence="18">
    <location>
        <begin position="1071"/>
        <end position="1090"/>
    </location>
</feature>
<dbReference type="GO" id="GO:0005351">
    <property type="term" value="F:carbohydrate:proton symporter activity"/>
    <property type="evidence" value="ECO:0007669"/>
    <property type="project" value="TreeGrafter"/>
</dbReference>
<dbReference type="Proteomes" id="UP000034291">
    <property type="component" value="Unassembled WGS sequence"/>
</dbReference>
<evidence type="ECO:0000256" key="16">
    <source>
        <dbReference type="ARBA" id="ARBA00031009"/>
    </source>
</evidence>
<evidence type="ECO:0000256" key="13">
    <source>
        <dbReference type="ARBA" id="ARBA00023159"/>
    </source>
</evidence>
<dbReference type="OrthoDB" id="6612291at2759"/>
<feature type="domain" description="Major facilitator superfamily (MFS) profile" evidence="19">
    <location>
        <begin position="744"/>
        <end position="1191"/>
    </location>
</feature>
<dbReference type="Gene3D" id="1.20.5.650">
    <property type="entry name" value="Single helix bin"/>
    <property type="match status" value="1"/>
</dbReference>
<dbReference type="SUPFAM" id="SSF103473">
    <property type="entry name" value="MFS general substrate transporter"/>
    <property type="match status" value="1"/>
</dbReference>
<protein>
    <recommendedName>
        <fullName evidence="16">B-related factor 1</fullName>
    </recommendedName>
</protein>
<feature type="region of interest" description="Disordered" evidence="17">
    <location>
        <begin position="1"/>
        <end position="59"/>
    </location>
</feature>